<gene>
    <name evidence="4" type="ORF">GCM10011494_03310</name>
</gene>
<dbReference type="Proteomes" id="UP000608154">
    <property type="component" value="Unassembled WGS sequence"/>
</dbReference>
<dbReference type="EMBL" id="BMHK01000002">
    <property type="protein sequence ID" value="GGB88340.1"/>
    <property type="molecule type" value="Genomic_DNA"/>
</dbReference>
<evidence type="ECO:0000256" key="1">
    <source>
        <dbReference type="ARBA" id="ARBA00023015"/>
    </source>
</evidence>
<reference evidence="4" key="2">
    <citation type="submission" date="2020-09" db="EMBL/GenBank/DDBJ databases">
        <authorList>
            <person name="Sun Q."/>
            <person name="Zhou Y."/>
        </authorList>
    </citation>
    <scope>NUCLEOTIDE SEQUENCE</scope>
    <source>
        <strain evidence="4">CGMCC 1.15095</strain>
    </source>
</reference>
<dbReference type="InterPro" id="IPR036388">
    <property type="entry name" value="WH-like_DNA-bd_sf"/>
</dbReference>
<evidence type="ECO:0000256" key="3">
    <source>
        <dbReference type="ARBA" id="ARBA00023163"/>
    </source>
</evidence>
<dbReference type="Gene3D" id="1.10.10.10">
    <property type="entry name" value="Winged helix-like DNA-binding domain superfamily/Winged helix DNA-binding domain"/>
    <property type="match status" value="1"/>
</dbReference>
<evidence type="ECO:0000313" key="5">
    <source>
        <dbReference type="Proteomes" id="UP000608154"/>
    </source>
</evidence>
<dbReference type="InterPro" id="IPR052362">
    <property type="entry name" value="HTH-GbsR_regulator"/>
</dbReference>
<dbReference type="GO" id="GO:0003677">
    <property type="term" value="F:DNA binding"/>
    <property type="evidence" value="ECO:0007669"/>
    <property type="project" value="UniProtKB-KW"/>
</dbReference>
<keyword evidence="1" id="KW-0805">Transcription regulation</keyword>
<organism evidence="4 5">
    <name type="scientific">Novosphingobium endophyticum</name>
    <dbReference type="NCBI Taxonomy" id="1955250"/>
    <lineage>
        <taxon>Bacteria</taxon>
        <taxon>Pseudomonadati</taxon>
        <taxon>Pseudomonadota</taxon>
        <taxon>Alphaproteobacteria</taxon>
        <taxon>Sphingomonadales</taxon>
        <taxon>Sphingomonadaceae</taxon>
        <taxon>Novosphingobium</taxon>
    </lineage>
</organism>
<sequence length="176" mass="19315">MPNMSNRALTAEQRRFVDDMAVLLAPWGLQPGTARLYAYLLLCDEPATLDTIAAALGMAKSSASVAARLLEQFGLARRHGEPGTKRVRYGASNSYSGFLAAQARLLDDIGRLAESRAHHVTSGETLRRLRYLASFHRKMAATITGRIEELSDEFLRRGPDEDLRTAGDSVTVNAPR</sequence>
<dbReference type="AlphaFoldDB" id="A0A916TNW3"/>
<evidence type="ECO:0008006" key="6">
    <source>
        <dbReference type="Google" id="ProtNLM"/>
    </source>
</evidence>
<evidence type="ECO:0000256" key="2">
    <source>
        <dbReference type="ARBA" id="ARBA00023125"/>
    </source>
</evidence>
<accession>A0A916TNW3</accession>
<keyword evidence="3" id="KW-0804">Transcription</keyword>
<protein>
    <recommendedName>
        <fullName evidence="6">Transcriptional regulator</fullName>
    </recommendedName>
</protein>
<dbReference type="PANTHER" id="PTHR38465:SF2">
    <property type="entry name" value="HTH-TYPE TRANSCRIPTIONAL REGULATOR MMPR5"/>
    <property type="match status" value="1"/>
</dbReference>
<keyword evidence="5" id="KW-1185">Reference proteome</keyword>
<comment type="caution">
    <text evidence="4">The sequence shown here is derived from an EMBL/GenBank/DDBJ whole genome shotgun (WGS) entry which is preliminary data.</text>
</comment>
<reference evidence="4" key="1">
    <citation type="journal article" date="2014" name="Int. J. Syst. Evol. Microbiol.">
        <title>Complete genome sequence of Corynebacterium casei LMG S-19264T (=DSM 44701T), isolated from a smear-ripened cheese.</title>
        <authorList>
            <consortium name="US DOE Joint Genome Institute (JGI-PGF)"/>
            <person name="Walter F."/>
            <person name="Albersmeier A."/>
            <person name="Kalinowski J."/>
            <person name="Ruckert C."/>
        </authorList>
    </citation>
    <scope>NUCLEOTIDE SEQUENCE</scope>
    <source>
        <strain evidence="4">CGMCC 1.15095</strain>
    </source>
</reference>
<name>A0A916TNW3_9SPHN</name>
<dbReference type="InterPro" id="IPR036390">
    <property type="entry name" value="WH_DNA-bd_sf"/>
</dbReference>
<dbReference type="SUPFAM" id="SSF46785">
    <property type="entry name" value="Winged helix' DNA-binding domain"/>
    <property type="match status" value="1"/>
</dbReference>
<proteinExistence type="predicted"/>
<evidence type="ECO:0000313" key="4">
    <source>
        <dbReference type="EMBL" id="GGB88340.1"/>
    </source>
</evidence>
<keyword evidence="2" id="KW-0238">DNA-binding</keyword>
<dbReference type="PANTHER" id="PTHR38465">
    <property type="entry name" value="HTH-TYPE TRANSCRIPTIONAL REGULATOR MJ1563-RELATED"/>
    <property type="match status" value="1"/>
</dbReference>